<evidence type="ECO:0000313" key="3">
    <source>
        <dbReference type="EMBL" id="KAG9472673.1"/>
    </source>
</evidence>
<feature type="compositionally biased region" description="Basic and acidic residues" evidence="1">
    <location>
        <begin position="295"/>
        <end position="311"/>
    </location>
</feature>
<accession>A0A8J6ENC9</accession>
<reference evidence="3" key="1">
    <citation type="thesis" date="2020" institute="ProQuest LLC" country="789 East Eisenhower Parkway, Ann Arbor, MI, USA">
        <title>Comparative Genomics and Chromosome Evolution.</title>
        <authorList>
            <person name="Mudd A.B."/>
        </authorList>
    </citation>
    <scope>NUCLEOTIDE SEQUENCE</scope>
    <source>
        <strain evidence="3">HN-11 Male</strain>
        <tissue evidence="3">Kidney and liver</tissue>
    </source>
</reference>
<feature type="compositionally biased region" description="Basic and acidic residues" evidence="1">
    <location>
        <begin position="190"/>
        <end position="208"/>
    </location>
</feature>
<feature type="compositionally biased region" description="Polar residues" evidence="1">
    <location>
        <begin position="125"/>
        <end position="135"/>
    </location>
</feature>
<evidence type="ECO:0000256" key="1">
    <source>
        <dbReference type="SAM" id="MobiDB-lite"/>
    </source>
</evidence>
<dbReference type="OrthoDB" id="9450049at2759"/>
<dbReference type="Proteomes" id="UP000770717">
    <property type="component" value="Unassembled WGS sequence"/>
</dbReference>
<evidence type="ECO:0000313" key="4">
    <source>
        <dbReference type="Proteomes" id="UP000770717"/>
    </source>
</evidence>
<feature type="compositionally biased region" description="Low complexity" evidence="1">
    <location>
        <begin position="94"/>
        <end position="114"/>
    </location>
</feature>
<evidence type="ECO:0000259" key="2">
    <source>
        <dbReference type="Pfam" id="PF15255"/>
    </source>
</evidence>
<dbReference type="InterPro" id="IPR029341">
    <property type="entry name" value="FAM21/CAPZIP"/>
</dbReference>
<gene>
    <name evidence="3" type="ORF">GDO78_018106</name>
</gene>
<dbReference type="Pfam" id="PF15255">
    <property type="entry name" value="CAP-ZIP_m"/>
    <property type="match status" value="1"/>
</dbReference>
<organism evidence="3 4">
    <name type="scientific">Eleutherodactylus coqui</name>
    <name type="common">Puerto Rican coqui</name>
    <dbReference type="NCBI Taxonomy" id="57060"/>
    <lineage>
        <taxon>Eukaryota</taxon>
        <taxon>Metazoa</taxon>
        <taxon>Chordata</taxon>
        <taxon>Craniata</taxon>
        <taxon>Vertebrata</taxon>
        <taxon>Euteleostomi</taxon>
        <taxon>Amphibia</taxon>
        <taxon>Batrachia</taxon>
        <taxon>Anura</taxon>
        <taxon>Neobatrachia</taxon>
        <taxon>Hyloidea</taxon>
        <taxon>Eleutherodactylidae</taxon>
        <taxon>Eleutherodactylinae</taxon>
        <taxon>Eleutherodactylus</taxon>
        <taxon>Eleutherodactylus</taxon>
    </lineage>
</organism>
<protein>
    <recommendedName>
        <fullName evidence="2">FAM21/CAPZIP domain-containing protein</fullName>
    </recommendedName>
</protein>
<dbReference type="AlphaFoldDB" id="A0A8J6ENC9"/>
<feature type="non-terminal residue" evidence="3">
    <location>
        <position position="311"/>
    </location>
</feature>
<proteinExistence type="predicted"/>
<feature type="region of interest" description="Disordered" evidence="1">
    <location>
        <begin position="94"/>
        <end position="311"/>
    </location>
</feature>
<name>A0A8J6ENC9_ELECQ</name>
<comment type="caution">
    <text evidence="3">The sequence shown here is derived from an EMBL/GenBank/DDBJ whole genome shotgun (WGS) entry which is preliminary data.</text>
</comment>
<keyword evidence="4" id="KW-1185">Reference proteome</keyword>
<feature type="region of interest" description="Disordered" evidence="1">
    <location>
        <begin position="22"/>
        <end position="75"/>
    </location>
</feature>
<feature type="domain" description="FAM21/CAPZIP" evidence="2">
    <location>
        <begin position="76"/>
        <end position="182"/>
    </location>
</feature>
<dbReference type="EMBL" id="WNTK01000042">
    <property type="protein sequence ID" value="KAG9472673.1"/>
    <property type="molecule type" value="Genomic_DNA"/>
</dbReference>
<feature type="compositionally biased region" description="Basic residues" evidence="1">
    <location>
        <begin position="151"/>
        <end position="172"/>
    </location>
</feature>
<feature type="compositionally biased region" description="Basic and acidic residues" evidence="1">
    <location>
        <begin position="218"/>
        <end position="263"/>
    </location>
</feature>
<sequence length="311" mass="33560">GKSAESATAEESAPPSVAKLAGLFGDTLNSPRKEVPAYKPTRRKPPCSLPLPKLEVNNNGDEKLSPPQSQVPKIKVKSSPLIEKLQANLAFAPASLLPGPSPKSPGLKTMASPWSTPPSTPSSPIVQQPHSSNIEESPVSFEQPPDGAHLQGHKIRTRGSIKRRPPSRKFRKSQSDMDFDIETMNTIAKENGDKSDEGDAALRDKQDGDATSEAKNSPSEDKTSENQKSNQEDPAKQEEAGGEANAEHKECKQGEKPNKEEGKSGTSETETPATEQEPLNAEKKSEDPGEEQDKEDSNEQNKSDGDDKPEK</sequence>